<dbReference type="InterPro" id="IPR036108">
    <property type="entry name" value="4pyrrol_syn_uPrphyn_synt_sf"/>
</dbReference>
<comment type="caution">
    <text evidence="2">The sequence shown here is derived from an EMBL/GenBank/DDBJ whole genome shotgun (WGS) entry which is preliminary data.</text>
</comment>
<protein>
    <submittedName>
        <fullName evidence="2">Uroporphyrinogen-III synthase</fullName>
        <ecNumber evidence="2">4.2.1.75</ecNumber>
    </submittedName>
</protein>
<name>A0A7W9BAB4_9SPHN</name>
<dbReference type="Gene3D" id="3.40.50.10090">
    <property type="match status" value="2"/>
</dbReference>
<gene>
    <name evidence="2" type="ORF">FHS94_000351</name>
</gene>
<keyword evidence="2" id="KW-0456">Lyase</keyword>
<dbReference type="SUPFAM" id="SSF69618">
    <property type="entry name" value="HemD-like"/>
    <property type="match status" value="1"/>
</dbReference>
<dbReference type="GO" id="GO:0033014">
    <property type="term" value="P:tetrapyrrole biosynthetic process"/>
    <property type="evidence" value="ECO:0007669"/>
    <property type="project" value="InterPro"/>
</dbReference>
<evidence type="ECO:0000313" key="3">
    <source>
        <dbReference type="Proteomes" id="UP000546200"/>
    </source>
</evidence>
<organism evidence="2 3">
    <name type="scientific">Sphingomonas aerophila</name>
    <dbReference type="NCBI Taxonomy" id="1344948"/>
    <lineage>
        <taxon>Bacteria</taxon>
        <taxon>Pseudomonadati</taxon>
        <taxon>Pseudomonadota</taxon>
        <taxon>Alphaproteobacteria</taxon>
        <taxon>Sphingomonadales</taxon>
        <taxon>Sphingomonadaceae</taxon>
        <taxon>Sphingomonas</taxon>
    </lineage>
</organism>
<keyword evidence="3" id="KW-1185">Reference proteome</keyword>
<dbReference type="Proteomes" id="UP000546200">
    <property type="component" value="Unassembled WGS sequence"/>
</dbReference>
<accession>A0A7W9BAB4</accession>
<evidence type="ECO:0000259" key="1">
    <source>
        <dbReference type="Pfam" id="PF02602"/>
    </source>
</evidence>
<dbReference type="AlphaFoldDB" id="A0A7W9BAB4"/>
<evidence type="ECO:0000313" key="2">
    <source>
        <dbReference type="EMBL" id="MBB5713532.1"/>
    </source>
</evidence>
<proteinExistence type="predicted"/>
<feature type="domain" description="Tetrapyrrole biosynthesis uroporphyrinogen III synthase" evidence="1">
    <location>
        <begin position="17"/>
        <end position="211"/>
    </location>
</feature>
<sequence length="221" mass="22847">MSREALVLRPEPGNARTSDALRQAGWIAHCLPLFEVMALPWAVPDPTRYDALLLTSANAVRHGGSGLDQLRTLPVVAVGQATAAAARDARFRVTIVGSSGVTAAVAAAGSMKRLLHLGGRHHVSVPGVDALAVYTSEAVAVPAGALAGYDAPTALLHSVRAAERLEHLAARDGVARSAWCIAALSPAIAKAAGEGWGRIQVAQKPSDAALLALLRRDGRAD</sequence>
<dbReference type="InterPro" id="IPR003754">
    <property type="entry name" value="4pyrrol_synth_uPrphyn_synth"/>
</dbReference>
<dbReference type="EC" id="4.2.1.75" evidence="2"/>
<dbReference type="EMBL" id="JACIJK010000001">
    <property type="protein sequence ID" value="MBB5713532.1"/>
    <property type="molecule type" value="Genomic_DNA"/>
</dbReference>
<dbReference type="RefSeq" id="WP_184053923.1">
    <property type="nucleotide sequence ID" value="NZ_JACIJK010000001.1"/>
</dbReference>
<dbReference type="GO" id="GO:0004852">
    <property type="term" value="F:uroporphyrinogen-III synthase activity"/>
    <property type="evidence" value="ECO:0007669"/>
    <property type="project" value="UniProtKB-EC"/>
</dbReference>
<dbReference type="Pfam" id="PF02602">
    <property type="entry name" value="HEM4"/>
    <property type="match status" value="1"/>
</dbReference>
<reference evidence="2 3" key="1">
    <citation type="submission" date="2020-08" db="EMBL/GenBank/DDBJ databases">
        <title>Genomic Encyclopedia of Type Strains, Phase IV (KMG-IV): sequencing the most valuable type-strain genomes for metagenomic binning, comparative biology and taxonomic classification.</title>
        <authorList>
            <person name="Goeker M."/>
        </authorList>
    </citation>
    <scope>NUCLEOTIDE SEQUENCE [LARGE SCALE GENOMIC DNA]</scope>
    <source>
        <strain evidence="2 3">DSM 100044</strain>
    </source>
</reference>